<dbReference type="AlphaFoldDB" id="A0A7J8MQ45"/>
<proteinExistence type="predicted"/>
<keyword evidence="1" id="KW-0175">Coiled coil</keyword>
<dbReference type="EMBL" id="JABEZX010000009">
    <property type="protein sequence ID" value="MBA0566838.1"/>
    <property type="molecule type" value="Genomic_DNA"/>
</dbReference>
<keyword evidence="3" id="KW-1185">Reference proteome</keyword>
<name>A0A7J8MQ45_9ROSI</name>
<feature type="coiled-coil region" evidence="1">
    <location>
        <begin position="40"/>
        <end position="77"/>
    </location>
</feature>
<protein>
    <submittedName>
        <fullName evidence="2">Uncharacterized protein</fullName>
    </submittedName>
</protein>
<dbReference type="Proteomes" id="UP000593572">
    <property type="component" value="Unassembled WGS sequence"/>
</dbReference>
<gene>
    <name evidence="2" type="ORF">Golob_011612</name>
</gene>
<reference evidence="2 3" key="1">
    <citation type="journal article" date="2019" name="Genome Biol. Evol.">
        <title>Insights into the evolution of the New World diploid cottons (Gossypium, subgenus Houzingenia) based on genome sequencing.</title>
        <authorList>
            <person name="Grover C.E."/>
            <person name="Arick M.A. 2nd"/>
            <person name="Thrash A."/>
            <person name="Conover J.L."/>
            <person name="Sanders W.S."/>
            <person name="Peterson D.G."/>
            <person name="Frelichowski J.E."/>
            <person name="Scheffler J.A."/>
            <person name="Scheffler B.E."/>
            <person name="Wendel J.F."/>
        </authorList>
    </citation>
    <scope>NUCLEOTIDE SEQUENCE [LARGE SCALE GENOMIC DNA]</scope>
    <source>
        <strain evidence="2">157</strain>
        <tissue evidence="2">Leaf</tissue>
    </source>
</reference>
<comment type="caution">
    <text evidence="2">The sequence shown here is derived from an EMBL/GenBank/DDBJ whole genome shotgun (WGS) entry which is preliminary data.</text>
</comment>
<organism evidence="2 3">
    <name type="scientific">Gossypium lobatum</name>
    <dbReference type="NCBI Taxonomy" id="34289"/>
    <lineage>
        <taxon>Eukaryota</taxon>
        <taxon>Viridiplantae</taxon>
        <taxon>Streptophyta</taxon>
        <taxon>Embryophyta</taxon>
        <taxon>Tracheophyta</taxon>
        <taxon>Spermatophyta</taxon>
        <taxon>Magnoliopsida</taxon>
        <taxon>eudicotyledons</taxon>
        <taxon>Gunneridae</taxon>
        <taxon>Pentapetalae</taxon>
        <taxon>rosids</taxon>
        <taxon>malvids</taxon>
        <taxon>Malvales</taxon>
        <taxon>Malvaceae</taxon>
        <taxon>Malvoideae</taxon>
        <taxon>Gossypium</taxon>
    </lineage>
</organism>
<evidence type="ECO:0000256" key="1">
    <source>
        <dbReference type="SAM" id="Coils"/>
    </source>
</evidence>
<evidence type="ECO:0000313" key="3">
    <source>
        <dbReference type="Proteomes" id="UP000593572"/>
    </source>
</evidence>
<accession>A0A7J8MQ45</accession>
<evidence type="ECO:0000313" key="2">
    <source>
        <dbReference type="EMBL" id="MBA0566838.1"/>
    </source>
</evidence>
<sequence>MRTAGLGKTSEQWRQEIREEKIKVDGWERSLHHYQNCNSAMELRASLSKFEEMKRRVEELEAVLQNCEIRIELLEASGEH</sequence>